<dbReference type="InterPro" id="IPR036995">
    <property type="entry name" value="MPG_sf"/>
</dbReference>
<keyword evidence="3 5" id="KW-0378">Hydrolase</keyword>
<protein>
    <recommendedName>
        <fullName evidence="5">Putative 3-methyladenine DNA glycosylase</fullName>
        <ecNumber evidence="5">3.2.2.-</ecNumber>
    </recommendedName>
</protein>
<accession>A0ABU5RTR8</accession>
<dbReference type="EC" id="3.2.2.-" evidence="5"/>
<dbReference type="Proteomes" id="UP001304461">
    <property type="component" value="Unassembled WGS sequence"/>
</dbReference>
<comment type="similarity">
    <text evidence="1 5">Belongs to the DNA glycosylase MPG family.</text>
</comment>
<dbReference type="InterPro" id="IPR011034">
    <property type="entry name" value="Formyl_transferase-like_C_sf"/>
</dbReference>
<evidence type="ECO:0000313" key="6">
    <source>
        <dbReference type="EMBL" id="MEA5391164.1"/>
    </source>
</evidence>
<sequence>MNAPEAAALQPSFFARPAELVAPELIGGLLLRRLPSGALLWGVIVETEAYCQSEPACHGHRRRSASNDTLFGEPGRFYVYLTYGVHHCVNVVTGRRDWANGVLLRAVALPGAPERAAAGPGLLARCFAIDRRQDGRIAAPASGLWLAARPPALAALLEEPGPAEAAPLLQTQRIGVSQGQELLWRWYLRASRSVSRRARGDRTPRHDRLASLLASTVGAFDGSRTP</sequence>
<keyword evidence="4 5" id="KW-0234">DNA repair</keyword>
<dbReference type="RefSeq" id="WP_323305213.1">
    <property type="nucleotide sequence ID" value="NZ_JAYGHX010000004.1"/>
</dbReference>
<evidence type="ECO:0000313" key="7">
    <source>
        <dbReference type="Proteomes" id="UP001304461"/>
    </source>
</evidence>
<evidence type="ECO:0000256" key="3">
    <source>
        <dbReference type="ARBA" id="ARBA00022801"/>
    </source>
</evidence>
<evidence type="ECO:0000256" key="4">
    <source>
        <dbReference type="ARBA" id="ARBA00023204"/>
    </source>
</evidence>
<keyword evidence="7" id="KW-1185">Reference proteome</keyword>
<organism evidence="6 7">
    <name type="scientific">Cyanobium gracile UHCC 0139</name>
    <dbReference type="NCBI Taxonomy" id="3110308"/>
    <lineage>
        <taxon>Bacteria</taxon>
        <taxon>Bacillati</taxon>
        <taxon>Cyanobacteriota</taxon>
        <taxon>Cyanophyceae</taxon>
        <taxon>Synechococcales</taxon>
        <taxon>Prochlorococcaceae</taxon>
        <taxon>Cyanobium</taxon>
    </lineage>
</organism>
<gene>
    <name evidence="6" type="ORF">VB738_07800</name>
</gene>
<dbReference type="Gene3D" id="3.10.300.10">
    <property type="entry name" value="Methylpurine-DNA glycosylase (MPG)"/>
    <property type="match status" value="1"/>
</dbReference>
<evidence type="ECO:0000256" key="2">
    <source>
        <dbReference type="ARBA" id="ARBA00022763"/>
    </source>
</evidence>
<dbReference type="PANTHER" id="PTHR10429">
    <property type="entry name" value="DNA-3-METHYLADENINE GLYCOSYLASE"/>
    <property type="match status" value="1"/>
</dbReference>
<evidence type="ECO:0000256" key="5">
    <source>
        <dbReference type="HAMAP-Rule" id="MF_00527"/>
    </source>
</evidence>
<dbReference type="Pfam" id="PF02245">
    <property type="entry name" value="Pur_DNA_glyco"/>
    <property type="match status" value="1"/>
</dbReference>
<keyword evidence="2 5" id="KW-0227">DNA damage</keyword>
<dbReference type="EMBL" id="JAYGHX010000004">
    <property type="protein sequence ID" value="MEA5391164.1"/>
    <property type="molecule type" value="Genomic_DNA"/>
</dbReference>
<evidence type="ECO:0000256" key="1">
    <source>
        <dbReference type="ARBA" id="ARBA00009232"/>
    </source>
</evidence>
<name>A0ABU5RTR8_9CYAN</name>
<proteinExistence type="inferred from homology"/>
<reference evidence="6 7" key="1">
    <citation type="submission" date="2023-12" db="EMBL/GenBank/DDBJ databases">
        <title>Baltic Sea Cyanobacteria.</title>
        <authorList>
            <person name="Delbaje E."/>
            <person name="Fewer D.P."/>
            <person name="Shishido T.K."/>
        </authorList>
    </citation>
    <scope>NUCLEOTIDE SEQUENCE [LARGE SCALE GENOMIC DNA]</scope>
    <source>
        <strain evidence="6 7">UHCC 0139</strain>
    </source>
</reference>
<dbReference type="HAMAP" id="MF_00527">
    <property type="entry name" value="3MGH"/>
    <property type="match status" value="1"/>
</dbReference>
<dbReference type="InterPro" id="IPR003180">
    <property type="entry name" value="MPG"/>
</dbReference>
<comment type="caution">
    <text evidence="6">The sequence shown here is derived from an EMBL/GenBank/DDBJ whole genome shotgun (WGS) entry which is preliminary data.</text>
</comment>
<dbReference type="SUPFAM" id="SSF50486">
    <property type="entry name" value="FMT C-terminal domain-like"/>
    <property type="match status" value="1"/>
</dbReference>
<dbReference type="PANTHER" id="PTHR10429:SF0">
    <property type="entry name" value="DNA-3-METHYLADENINE GLYCOSYLASE"/>
    <property type="match status" value="1"/>
</dbReference>